<sequence length="296" mass="33119">MDLYIGRIVGFIIGFFFFGGPITGIIGAGIGYILVDKDKIKKAKSREQAQRAFTDASYNLSLVDITFSMMGYVARGAGRINQDHIQFANNIMDMMQLTEEARSVARTSFSKGKSEDYNLTETISQLHSLVGNNSSFIEYIIEIQIQVAVSDGYLDDEELRRLTRIGSMLGISELSLQRLIYIRYAEVKMKKGYTSGSSYRGSEDRYSHNHYESGSNQNSSTYNSSSSALSAAYEVLGISESATDEEVKKAHKKLMLKYHPDRLASSGLTQEMIRLYTEKAKDIQAAFDMIKKARGI</sequence>
<dbReference type="Pfam" id="PF05099">
    <property type="entry name" value="TerB"/>
    <property type="match status" value="1"/>
</dbReference>
<keyword evidence="6" id="KW-1185">Reference proteome</keyword>
<dbReference type="SUPFAM" id="SSF46565">
    <property type="entry name" value="Chaperone J-domain"/>
    <property type="match status" value="1"/>
</dbReference>
<dbReference type="Gene3D" id="1.10.287.110">
    <property type="entry name" value="DnaJ domain"/>
    <property type="match status" value="1"/>
</dbReference>
<dbReference type="Gene3D" id="1.10.3680.10">
    <property type="entry name" value="TerB-like"/>
    <property type="match status" value="1"/>
</dbReference>
<feature type="compositionally biased region" description="Low complexity" evidence="2">
    <location>
        <begin position="213"/>
        <end position="223"/>
    </location>
</feature>
<keyword evidence="3" id="KW-1133">Transmembrane helix</keyword>
<gene>
    <name evidence="5" type="primary">djlA</name>
    <name evidence="5" type="ORF">J5V48_08270</name>
</gene>
<dbReference type="InterPro" id="IPR029024">
    <property type="entry name" value="TerB-like"/>
</dbReference>
<name>A0ABS7DII0_9GAMM</name>
<feature type="region of interest" description="Disordered" evidence="2">
    <location>
        <begin position="193"/>
        <end position="223"/>
    </location>
</feature>
<dbReference type="PANTHER" id="PTHR24074">
    <property type="entry name" value="CO-CHAPERONE PROTEIN DJLA"/>
    <property type="match status" value="1"/>
</dbReference>
<dbReference type="Proteomes" id="UP000731465">
    <property type="component" value="Unassembled WGS sequence"/>
</dbReference>
<proteinExistence type="predicted"/>
<keyword evidence="3" id="KW-0812">Transmembrane</keyword>
<organism evidence="5 6">
    <name type="scientific">Succinivibrio faecicola</name>
    <dbReference type="NCBI Taxonomy" id="2820300"/>
    <lineage>
        <taxon>Bacteria</taxon>
        <taxon>Pseudomonadati</taxon>
        <taxon>Pseudomonadota</taxon>
        <taxon>Gammaproteobacteria</taxon>
        <taxon>Aeromonadales</taxon>
        <taxon>Succinivibrionaceae</taxon>
        <taxon>Succinivibrio</taxon>
    </lineage>
</organism>
<evidence type="ECO:0000259" key="4">
    <source>
        <dbReference type="PROSITE" id="PS50076"/>
    </source>
</evidence>
<comment type="caution">
    <text evidence="5">The sequence shown here is derived from an EMBL/GenBank/DDBJ whole genome shotgun (WGS) entry which is preliminary data.</text>
</comment>
<feature type="transmembrane region" description="Helical" evidence="3">
    <location>
        <begin position="12"/>
        <end position="35"/>
    </location>
</feature>
<protein>
    <submittedName>
        <fullName evidence="5">Co-chaperone DjlA</fullName>
    </submittedName>
</protein>
<reference evidence="5 6" key="1">
    <citation type="submission" date="2021-03" db="EMBL/GenBank/DDBJ databases">
        <title>Succinivibrio sp. nov. isolated from feces of cow.</title>
        <authorList>
            <person name="Choi J.-Y."/>
        </authorList>
    </citation>
    <scope>NUCLEOTIDE SEQUENCE [LARGE SCALE GENOMIC DNA]</scope>
    <source>
        <strain evidence="5 6">AGMB01872</strain>
    </source>
</reference>
<keyword evidence="1" id="KW-0143">Chaperone</keyword>
<feature type="transmembrane region" description="Helical" evidence="3">
    <location>
        <begin position="56"/>
        <end position="74"/>
    </location>
</feature>
<dbReference type="RefSeq" id="WP_219938112.1">
    <property type="nucleotide sequence ID" value="NZ_JAGFNY010000034.1"/>
</dbReference>
<evidence type="ECO:0000256" key="3">
    <source>
        <dbReference type="SAM" id="Phobius"/>
    </source>
</evidence>
<dbReference type="InterPro" id="IPR050817">
    <property type="entry name" value="DjlA_DnaK_co-chaperone"/>
</dbReference>
<evidence type="ECO:0000256" key="2">
    <source>
        <dbReference type="SAM" id="MobiDB-lite"/>
    </source>
</evidence>
<dbReference type="InterPro" id="IPR036869">
    <property type="entry name" value="J_dom_sf"/>
</dbReference>
<dbReference type="EMBL" id="JAGFNY010000034">
    <property type="protein sequence ID" value="MBW7570887.1"/>
    <property type="molecule type" value="Genomic_DNA"/>
</dbReference>
<keyword evidence="3" id="KW-0472">Membrane</keyword>
<evidence type="ECO:0000313" key="6">
    <source>
        <dbReference type="Proteomes" id="UP000731465"/>
    </source>
</evidence>
<feature type="compositionally biased region" description="Basic and acidic residues" evidence="2">
    <location>
        <begin position="201"/>
        <end position="211"/>
    </location>
</feature>
<dbReference type="SUPFAM" id="SSF158682">
    <property type="entry name" value="TerB-like"/>
    <property type="match status" value="1"/>
</dbReference>
<feature type="domain" description="J" evidence="4">
    <location>
        <begin position="231"/>
        <end position="295"/>
    </location>
</feature>
<accession>A0ABS7DII0</accession>
<dbReference type="CDD" id="cd06257">
    <property type="entry name" value="DnaJ"/>
    <property type="match status" value="1"/>
</dbReference>
<evidence type="ECO:0000313" key="5">
    <source>
        <dbReference type="EMBL" id="MBW7570887.1"/>
    </source>
</evidence>
<dbReference type="NCBIfam" id="NF006948">
    <property type="entry name" value="PRK09430.1"/>
    <property type="match status" value="1"/>
</dbReference>
<dbReference type="Pfam" id="PF00226">
    <property type="entry name" value="DnaJ"/>
    <property type="match status" value="1"/>
</dbReference>
<dbReference type="PRINTS" id="PR00625">
    <property type="entry name" value="JDOMAIN"/>
</dbReference>
<dbReference type="PROSITE" id="PS50076">
    <property type="entry name" value="DNAJ_2"/>
    <property type="match status" value="1"/>
</dbReference>
<dbReference type="InterPro" id="IPR001623">
    <property type="entry name" value="DnaJ_domain"/>
</dbReference>
<dbReference type="SMART" id="SM00271">
    <property type="entry name" value="DnaJ"/>
    <property type="match status" value="1"/>
</dbReference>
<dbReference type="InterPro" id="IPR007791">
    <property type="entry name" value="DjlA_N"/>
</dbReference>
<evidence type="ECO:0000256" key="1">
    <source>
        <dbReference type="ARBA" id="ARBA00023186"/>
    </source>
</evidence>